<dbReference type="Pfam" id="PF16321">
    <property type="entry name" value="Ribosom_S30AE_C"/>
    <property type="match status" value="1"/>
</dbReference>
<dbReference type="Proteomes" id="UP000031364">
    <property type="component" value="Unassembled WGS sequence"/>
</dbReference>
<dbReference type="PANTHER" id="PTHR33231">
    <property type="entry name" value="30S RIBOSOMAL PROTEIN"/>
    <property type="match status" value="1"/>
</dbReference>
<name>A0ABR4ZGX0_9NOCA</name>
<sequence length="258" mass="27806">MKSSGLLRSSPAQYWHTAGELDLAVTTCGAVPAMDVTRAVRAIGRVLRRHHLDAATRVRVTAPADAEDPTVVQANIRSHGVATRVQVTGPSGFAVTFAAERLDRQLARLATAASRDWPDPARPPLARVTAPRPIVRRKYCALLTGTPAEATAVMDAMDYDAYLFVDEATGADAVVHWGDPLGVRLSRQCGAPEHLAGTVNLLPLTVDTEPAPVLDEERAASILCQQGLPFLFYTDHDHGRGQLLYRRYDGDLTLVGPA</sequence>
<evidence type="ECO:0000313" key="2">
    <source>
        <dbReference type="EMBL" id="KIA64642.1"/>
    </source>
</evidence>
<comment type="caution">
    <text evidence="2">The sequence shown here is derived from an EMBL/GenBank/DDBJ whole genome shotgun (WGS) entry which is preliminary data.</text>
</comment>
<keyword evidence="3" id="KW-1185">Reference proteome</keyword>
<dbReference type="EMBL" id="JNFP01000012">
    <property type="protein sequence ID" value="KIA64642.1"/>
    <property type="molecule type" value="Genomic_DNA"/>
</dbReference>
<dbReference type="InterPro" id="IPR038416">
    <property type="entry name" value="Ribosom_S30AE_C_sf"/>
</dbReference>
<protein>
    <recommendedName>
        <fullName evidence="1">Sigma 54 modulation/S30EA ribosomal protein C-terminal domain-containing protein</fullName>
    </recommendedName>
</protein>
<accession>A0ABR4ZGX0</accession>
<evidence type="ECO:0000259" key="1">
    <source>
        <dbReference type="Pfam" id="PF16321"/>
    </source>
</evidence>
<evidence type="ECO:0000313" key="3">
    <source>
        <dbReference type="Proteomes" id="UP000031364"/>
    </source>
</evidence>
<dbReference type="InterPro" id="IPR032528">
    <property type="entry name" value="Ribosom_S30AE_C"/>
</dbReference>
<organism evidence="2 3">
    <name type="scientific">Nocardia vulneris</name>
    <dbReference type="NCBI Taxonomy" id="1141657"/>
    <lineage>
        <taxon>Bacteria</taxon>
        <taxon>Bacillati</taxon>
        <taxon>Actinomycetota</taxon>
        <taxon>Actinomycetes</taxon>
        <taxon>Mycobacteriales</taxon>
        <taxon>Nocardiaceae</taxon>
        <taxon>Nocardia</taxon>
    </lineage>
</organism>
<dbReference type="InterPro" id="IPR050574">
    <property type="entry name" value="HPF/YfiA_ribosome-assoc"/>
</dbReference>
<proteinExistence type="predicted"/>
<dbReference type="RefSeq" id="WP_043668768.1">
    <property type="nucleotide sequence ID" value="NZ_BDCI01000018.1"/>
</dbReference>
<gene>
    <name evidence="2" type="ORF">FG87_12225</name>
</gene>
<dbReference type="PANTHER" id="PTHR33231:SF1">
    <property type="entry name" value="30S RIBOSOMAL PROTEIN"/>
    <property type="match status" value="1"/>
</dbReference>
<reference evidence="2 3" key="1">
    <citation type="journal article" date="2014" name="Int. J. Syst. Evol. Microbiol.">
        <title>Nocardia vulneris sp. nov., isolated from wounds of human patients in North America.</title>
        <authorList>
            <person name="Lasker B.A."/>
            <person name="Bell M."/>
            <person name="Klenk H.P."/>
            <person name="Sproer C."/>
            <person name="Schumann C."/>
            <person name="Schumann P."/>
            <person name="Brown J.M."/>
        </authorList>
    </citation>
    <scope>NUCLEOTIDE SEQUENCE [LARGE SCALE GENOMIC DNA]</scope>
    <source>
        <strain evidence="2 3">W9851</strain>
    </source>
</reference>
<dbReference type="Gene3D" id="3.30.505.50">
    <property type="entry name" value="Sigma 54 modulation/S30EA ribosomal protein, C-terminal domain"/>
    <property type="match status" value="1"/>
</dbReference>
<feature type="domain" description="Sigma 54 modulation/S30EA ribosomal protein C-terminal" evidence="1">
    <location>
        <begin position="131"/>
        <end position="176"/>
    </location>
</feature>